<dbReference type="RefSeq" id="XP_012685714.2">
    <property type="nucleotide sequence ID" value="XM_012830260.2"/>
</dbReference>
<dbReference type="Proteomes" id="UP000515152">
    <property type="component" value="Chromosome 10"/>
</dbReference>
<evidence type="ECO:0000256" key="10">
    <source>
        <dbReference type="SAM" id="Phobius"/>
    </source>
</evidence>
<feature type="transmembrane region" description="Helical" evidence="10">
    <location>
        <begin position="91"/>
        <end position="112"/>
    </location>
</feature>
<dbReference type="AlphaFoldDB" id="A0A6P3VZT3"/>
<feature type="transmembrane region" description="Helical" evidence="10">
    <location>
        <begin position="172"/>
        <end position="195"/>
    </location>
</feature>
<keyword evidence="8" id="KW-0325">Glycoprotein</keyword>
<keyword evidence="4 10" id="KW-1133">Transmembrane helix</keyword>
<dbReference type="Gene3D" id="1.20.1070.10">
    <property type="entry name" value="Rhodopsin 7-helix transmembrane proteins"/>
    <property type="match status" value="1"/>
</dbReference>
<accession>A0A6P3VZT3</accession>
<name>A0A6P3VZT3_CLUHA</name>
<comment type="subcellular location">
    <subcellularLocation>
        <location evidence="1">Cell membrane</location>
        <topology evidence="1">Multi-pass membrane protein</topology>
    </subcellularLocation>
</comment>
<dbReference type="Pfam" id="PF00001">
    <property type="entry name" value="7tm_1"/>
    <property type="match status" value="1"/>
</dbReference>
<dbReference type="GO" id="GO:0004930">
    <property type="term" value="F:G protein-coupled receptor activity"/>
    <property type="evidence" value="ECO:0007669"/>
    <property type="project" value="UniProtKB-KW"/>
</dbReference>
<evidence type="ECO:0000256" key="6">
    <source>
        <dbReference type="ARBA" id="ARBA00023136"/>
    </source>
</evidence>
<dbReference type="PRINTS" id="PR00237">
    <property type="entry name" value="GPCRRHODOPSN"/>
</dbReference>
<feature type="domain" description="G-protein coupled receptors family 1 profile" evidence="11">
    <location>
        <begin position="30"/>
        <end position="280"/>
    </location>
</feature>
<feature type="transmembrane region" description="Helical" evidence="10">
    <location>
        <begin position="124"/>
        <end position="146"/>
    </location>
</feature>
<dbReference type="FunFam" id="1.20.1070.10:FF:000142">
    <property type="entry name" value="G protein-coupled receptor 55"/>
    <property type="match status" value="1"/>
</dbReference>
<keyword evidence="5" id="KW-0297">G-protein coupled receptor</keyword>
<keyword evidence="9" id="KW-0807">Transducer</keyword>
<evidence type="ECO:0000256" key="1">
    <source>
        <dbReference type="ARBA" id="ARBA00004651"/>
    </source>
</evidence>
<dbReference type="InterPro" id="IPR017452">
    <property type="entry name" value="GPCR_Rhodpsn_7TM"/>
</dbReference>
<evidence type="ECO:0000256" key="5">
    <source>
        <dbReference type="ARBA" id="ARBA00023040"/>
    </source>
</evidence>
<dbReference type="KEGG" id="char:105902614"/>
<keyword evidence="7" id="KW-0675">Receptor</keyword>
<proteinExistence type="predicted"/>
<gene>
    <name evidence="13" type="primary">LOC105902614</name>
</gene>
<evidence type="ECO:0000256" key="4">
    <source>
        <dbReference type="ARBA" id="ARBA00022989"/>
    </source>
</evidence>
<sequence length="308" mass="34631">MTICNVTIPREVQVFQMVTAIPTFILGFLANSTLLVLFCRQRKNCSDMMVYLANIALADSTALVSVPFRMYSYSNHWPFSVSSCLVFVSTYFVNMYVSIFTTVAISVVRFVAVKYPFKARAVKSPWKALVVCVGIWAVIGSLSAMFHSVDAPEANGSNFRCFQKNSERPLPLSFILTLDMVGYLLPFVVITYCTCNVIRRLSRRIDSSSSAKKNKAIHIIAANLAVFIVCFSPLHFGYLLKFLAETHWPHNCELQQFAHSFVHMANSLASTNCFLDAFSYYFLAKASWGTLREACCGTQRRERGSIVI</sequence>
<feature type="transmembrane region" description="Helical" evidence="10">
    <location>
        <begin position="20"/>
        <end position="39"/>
    </location>
</feature>
<dbReference type="GO" id="GO:0005886">
    <property type="term" value="C:plasma membrane"/>
    <property type="evidence" value="ECO:0007669"/>
    <property type="project" value="UniProtKB-SubCell"/>
</dbReference>
<evidence type="ECO:0000256" key="7">
    <source>
        <dbReference type="ARBA" id="ARBA00023170"/>
    </source>
</evidence>
<dbReference type="OrthoDB" id="6086428at2759"/>
<dbReference type="PANTHER" id="PTHR24232">
    <property type="entry name" value="G-PROTEIN COUPLED RECEPTOR"/>
    <property type="match status" value="1"/>
</dbReference>
<protein>
    <submittedName>
        <fullName evidence="13">Lysophosphatidic acid receptor 4-like</fullName>
    </submittedName>
</protein>
<keyword evidence="2" id="KW-1003">Cell membrane</keyword>
<dbReference type="GeneID" id="105902614"/>
<reference evidence="13" key="1">
    <citation type="submission" date="2025-08" db="UniProtKB">
        <authorList>
            <consortium name="RefSeq"/>
        </authorList>
    </citation>
    <scope>IDENTIFICATION</scope>
</reference>
<feature type="transmembrane region" description="Helical" evidence="10">
    <location>
        <begin position="51"/>
        <end position="71"/>
    </location>
</feature>
<dbReference type="PANTHER" id="PTHR24232:SF100">
    <property type="entry name" value="G PROTEIN-COUPLED RECEPTOR 35, TANDEM DUPLICATE 1-RELATED"/>
    <property type="match status" value="1"/>
</dbReference>
<evidence type="ECO:0000313" key="13">
    <source>
        <dbReference type="RefSeq" id="XP_012685714.2"/>
    </source>
</evidence>
<dbReference type="PROSITE" id="PS50262">
    <property type="entry name" value="G_PROTEIN_RECEP_F1_2"/>
    <property type="match status" value="1"/>
</dbReference>
<dbReference type="InterPro" id="IPR000276">
    <property type="entry name" value="GPCR_Rhodpsn"/>
</dbReference>
<feature type="transmembrane region" description="Helical" evidence="10">
    <location>
        <begin position="216"/>
        <end position="240"/>
    </location>
</feature>
<dbReference type="SUPFAM" id="SSF81321">
    <property type="entry name" value="Family A G protein-coupled receptor-like"/>
    <property type="match status" value="1"/>
</dbReference>
<dbReference type="GO" id="GO:0035025">
    <property type="term" value="P:positive regulation of Rho protein signal transduction"/>
    <property type="evidence" value="ECO:0007669"/>
    <property type="project" value="TreeGrafter"/>
</dbReference>
<evidence type="ECO:0000256" key="9">
    <source>
        <dbReference type="ARBA" id="ARBA00023224"/>
    </source>
</evidence>
<dbReference type="GO" id="GO:0007200">
    <property type="term" value="P:phospholipase C-activating G protein-coupled receptor signaling pathway"/>
    <property type="evidence" value="ECO:0007669"/>
    <property type="project" value="TreeGrafter"/>
</dbReference>
<evidence type="ECO:0000259" key="11">
    <source>
        <dbReference type="PROSITE" id="PS50262"/>
    </source>
</evidence>
<keyword evidence="3 10" id="KW-0812">Transmembrane</keyword>
<evidence type="ECO:0000256" key="3">
    <source>
        <dbReference type="ARBA" id="ARBA00022692"/>
    </source>
</evidence>
<keyword evidence="12" id="KW-1185">Reference proteome</keyword>
<evidence type="ECO:0000313" key="12">
    <source>
        <dbReference type="Proteomes" id="UP000515152"/>
    </source>
</evidence>
<organism evidence="12 13">
    <name type="scientific">Clupea harengus</name>
    <name type="common">Atlantic herring</name>
    <dbReference type="NCBI Taxonomy" id="7950"/>
    <lineage>
        <taxon>Eukaryota</taxon>
        <taxon>Metazoa</taxon>
        <taxon>Chordata</taxon>
        <taxon>Craniata</taxon>
        <taxon>Vertebrata</taxon>
        <taxon>Euteleostomi</taxon>
        <taxon>Actinopterygii</taxon>
        <taxon>Neopterygii</taxon>
        <taxon>Teleostei</taxon>
        <taxon>Clupei</taxon>
        <taxon>Clupeiformes</taxon>
        <taxon>Clupeoidei</taxon>
        <taxon>Clupeidae</taxon>
        <taxon>Clupea</taxon>
    </lineage>
</organism>
<evidence type="ECO:0000256" key="8">
    <source>
        <dbReference type="ARBA" id="ARBA00023180"/>
    </source>
</evidence>
<evidence type="ECO:0000256" key="2">
    <source>
        <dbReference type="ARBA" id="ARBA00022475"/>
    </source>
</evidence>
<keyword evidence="6 10" id="KW-0472">Membrane</keyword>